<dbReference type="AlphaFoldDB" id="A0A0S4TDK5"/>
<dbReference type="Proteomes" id="UP000199752">
    <property type="component" value="Chromosome 4"/>
</dbReference>
<feature type="region of interest" description="Disordered" evidence="1">
    <location>
        <begin position="92"/>
        <end position="111"/>
    </location>
</feature>
<dbReference type="VEuPathDB" id="CryptoDB:Chro.40047"/>
<dbReference type="VEuPathDB" id="CryptoDB:ChTU502y2012_403g0140"/>
<organism evidence="2">
    <name type="scientific">Cryptosporidium hominis</name>
    <dbReference type="NCBI Taxonomy" id="237895"/>
    <lineage>
        <taxon>Eukaryota</taxon>
        <taxon>Sar</taxon>
        <taxon>Alveolata</taxon>
        <taxon>Apicomplexa</taxon>
        <taxon>Conoidasida</taxon>
        <taxon>Coccidia</taxon>
        <taxon>Eucoccidiorida</taxon>
        <taxon>Eimeriorina</taxon>
        <taxon>Cryptosporidiidae</taxon>
        <taxon>Cryptosporidium</taxon>
    </lineage>
</organism>
<evidence type="ECO:0008006" key="3">
    <source>
        <dbReference type="Google" id="ProtNLM"/>
    </source>
</evidence>
<dbReference type="VEuPathDB" id="CryptoDB:GY17_00003194"/>
<evidence type="ECO:0000256" key="1">
    <source>
        <dbReference type="SAM" id="MobiDB-lite"/>
    </source>
</evidence>
<dbReference type="VEuPathDB" id="CryptoDB:CHUDEA4_330"/>
<accession>A0A0S4TDK5</accession>
<dbReference type="EMBL" id="LN877950">
    <property type="protein sequence ID" value="CUV05412.1"/>
    <property type="molecule type" value="Genomic_DNA"/>
</dbReference>
<protein>
    <recommendedName>
        <fullName evidence="3">EF-hand domain-containing protein</fullName>
    </recommendedName>
</protein>
<gene>
    <name evidence="2" type="ORF">CHUDEA4_330</name>
</gene>
<name>A0A0S4TDK5_CRYHO</name>
<dbReference type="Gene3D" id="1.10.238.10">
    <property type="entry name" value="EF-hand"/>
    <property type="match status" value="1"/>
</dbReference>
<sequence>MQEHQEKEIQFPTHLVELALQEQEVKDQIWVLISGGDKNKTISFSELEKLSEALGLNLCEEEINSMLFWGKYGNNKDFKKIQNSWLEIQTGSSNLQGSEHDSKVESDSEASNDLESLRNIEINYTEFCEIFARNETSCKRRIAKKIDLRNVK</sequence>
<proteinExistence type="predicted"/>
<evidence type="ECO:0000313" key="2">
    <source>
        <dbReference type="EMBL" id="CUV05412.1"/>
    </source>
</evidence>
<reference evidence="2" key="1">
    <citation type="submission" date="2015-08" db="EMBL/GenBank/DDBJ databases">
        <authorList>
            <person name="Babu N.S."/>
            <person name="Beckwith C.J."/>
            <person name="Beseler K.G."/>
            <person name="Brison A."/>
            <person name="Carone J.V."/>
            <person name="Caskin T.P."/>
            <person name="Diamond M."/>
            <person name="Durham M.E."/>
            <person name="Foxe J.M."/>
            <person name="Go M."/>
            <person name="Henderson B.A."/>
            <person name="Jones I.B."/>
            <person name="McGettigan J.A."/>
            <person name="Micheletti S.J."/>
            <person name="Nasrallah M.E."/>
            <person name="Ortiz D."/>
            <person name="Piller C.R."/>
            <person name="Privatt S.R."/>
            <person name="Schneider S.L."/>
            <person name="Sharp S."/>
            <person name="Smith T.C."/>
            <person name="Stanton J.D."/>
            <person name="Ullery H.E."/>
            <person name="Wilson R.J."/>
            <person name="Serrano M.G."/>
            <person name="Buck G."/>
            <person name="Lee V."/>
            <person name="Wang Y."/>
            <person name="Carvalho R."/>
            <person name="Voegtly L."/>
            <person name="Shi R."/>
            <person name="Duckworth R."/>
            <person name="Johnson A."/>
            <person name="Loviza R."/>
            <person name="Walstead R."/>
            <person name="Shah Z."/>
            <person name="Kiflezghi M."/>
            <person name="Wade K."/>
            <person name="Ball S.L."/>
            <person name="Bradley K.W."/>
            <person name="Asai D.J."/>
            <person name="Bowman C.A."/>
            <person name="Russell D.A."/>
            <person name="Pope W.H."/>
            <person name="Jacobs-Sera D."/>
            <person name="Hendrix R.W."/>
            <person name="Hatfull G.F."/>
        </authorList>
    </citation>
    <scope>NUCLEOTIDE SEQUENCE [LARGE SCALE GENOMIC DNA]</scope>
</reference>